<dbReference type="GO" id="GO:0006281">
    <property type="term" value="P:DNA repair"/>
    <property type="evidence" value="ECO:0007669"/>
    <property type="project" value="TreeGrafter"/>
</dbReference>
<dbReference type="PANTHER" id="PTHR43434:SF24">
    <property type="entry name" value="HYDROLASE-RELATED"/>
    <property type="match status" value="1"/>
</dbReference>
<dbReference type="Gene3D" id="3.40.50.1000">
    <property type="entry name" value="HAD superfamily/HAD-like"/>
    <property type="match status" value="1"/>
</dbReference>
<keyword evidence="1" id="KW-0378">Hydrolase</keyword>
<dbReference type="Proteomes" id="UP000526408">
    <property type="component" value="Unassembled WGS sequence"/>
</dbReference>
<dbReference type="AlphaFoldDB" id="A0A7X6H258"/>
<organism evidence="1 2">
    <name type="scientific">Roseicyclus persicicus</name>
    <dbReference type="NCBI Taxonomy" id="2650661"/>
    <lineage>
        <taxon>Bacteria</taxon>
        <taxon>Pseudomonadati</taxon>
        <taxon>Pseudomonadota</taxon>
        <taxon>Alphaproteobacteria</taxon>
        <taxon>Rhodobacterales</taxon>
        <taxon>Roseobacteraceae</taxon>
        <taxon>Roseicyclus</taxon>
    </lineage>
</organism>
<dbReference type="Gene3D" id="1.10.150.240">
    <property type="entry name" value="Putative phosphatase, domain 2"/>
    <property type="match status" value="1"/>
</dbReference>
<dbReference type="InterPro" id="IPR041492">
    <property type="entry name" value="HAD_2"/>
</dbReference>
<dbReference type="SFLD" id="SFLDS00003">
    <property type="entry name" value="Haloacid_Dehalogenase"/>
    <property type="match status" value="1"/>
</dbReference>
<evidence type="ECO:0000313" key="1">
    <source>
        <dbReference type="EMBL" id="NKX45382.1"/>
    </source>
</evidence>
<dbReference type="InterPro" id="IPR023214">
    <property type="entry name" value="HAD_sf"/>
</dbReference>
<dbReference type="Pfam" id="PF13419">
    <property type="entry name" value="HAD_2"/>
    <property type="match status" value="1"/>
</dbReference>
<proteinExistence type="predicted"/>
<dbReference type="SFLD" id="SFLDG01129">
    <property type="entry name" value="C1.5:_HAD__Beta-PGM__Phosphata"/>
    <property type="match status" value="1"/>
</dbReference>
<name>A0A7X6H258_9RHOB</name>
<comment type="caution">
    <text evidence="1">The sequence shown here is derived from an EMBL/GenBank/DDBJ whole genome shotgun (WGS) entry which is preliminary data.</text>
</comment>
<dbReference type="GO" id="GO:0008967">
    <property type="term" value="F:phosphoglycolate phosphatase activity"/>
    <property type="evidence" value="ECO:0007669"/>
    <property type="project" value="TreeGrafter"/>
</dbReference>
<dbReference type="InterPro" id="IPR050155">
    <property type="entry name" value="HAD-like_hydrolase_sf"/>
</dbReference>
<dbReference type="NCBIfam" id="TIGR01549">
    <property type="entry name" value="HAD-SF-IA-v1"/>
    <property type="match status" value="1"/>
</dbReference>
<accession>A0A7X6H258</accession>
<gene>
    <name evidence="1" type="ORF">HCU73_12375</name>
</gene>
<dbReference type="GO" id="GO:0005829">
    <property type="term" value="C:cytosol"/>
    <property type="evidence" value="ECO:0007669"/>
    <property type="project" value="TreeGrafter"/>
</dbReference>
<dbReference type="SUPFAM" id="SSF56784">
    <property type="entry name" value="HAD-like"/>
    <property type="match status" value="1"/>
</dbReference>
<dbReference type="InterPro" id="IPR036412">
    <property type="entry name" value="HAD-like_sf"/>
</dbReference>
<dbReference type="EMBL" id="JAAZQQ010000004">
    <property type="protein sequence ID" value="NKX45382.1"/>
    <property type="molecule type" value="Genomic_DNA"/>
</dbReference>
<reference evidence="1 2" key="1">
    <citation type="submission" date="2020-04" db="EMBL/GenBank/DDBJ databases">
        <authorList>
            <person name="Yoon J."/>
        </authorList>
    </citation>
    <scope>NUCLEOTIDE SEQUENCE [LARGE SCALE GENOMIC DNA]</scope>
    <source>
        <strain evidence="1 2">KMU-115</strain>
    </source>
</reference>
<keyword evidence="2" id="KW-1185">Reference proteome</keyword>
<dbReference type="RefSeq" id="WP_168623776.1">
    <property type="nucleotide sequence ID" value="NZ_JAAZQQ010000004.1"/>
</dbReference>
<dbReference type="InterPro" id="IPR023198">
    <property type="entry name" value="PGP-like_dom2"/>
</dbReference>
<protein>
    <submittedName>
        <fullName evidence="1">HAD-IA family hydrolase</fullName>
    </submittedName>
</protein>
<dbReference type="PANTHER" id="PTHR43434">
    <property type="entry name" value="PHOSPHOGLYCOLATE PHOSPHATASE"/>
    <property type="match status" value="1"/>
</dbReference>
<sequence length="226" mass="24187">MTDLRLVILDVDGTLIDSQDHIVSSMEVAFAANALTPPPRDRIRSVVGLSLPVAMGVLATDHPDRADALVEAYKHAFSTLRDRFDGMVLSPLFPGVRATLDALVADDCTLLAVATGKSRRGMDHILDLHGLRGVLASVQVADDHASKPHPSMIEACLRETGIDRARAVMLGDTSFDMEMARNAGVAALGVSWGYHPIDRLRAAGAIDVLDRFSDLPAALDRICPAS</sequence>
<dbReference type="InterPro" id="IPR006439">
    <property type="entry name" value="HAD-SF_hydro_IA"/>
</dbReference>
<evidence type="ECO:0000313" key="2">
    <source>
        <dbReference type="Proteomes" id="UP000526408"/>
    </source>
</evidence>